<dbReference type="GO" id="GO:0004674">
    <property type="term" value="F:protein serine/threonine kinase activity"/>
    <property type="evidence" value="ECO:0007669"/>
    <property type="project" value="UniProtKB-KW"/>
</dbReference>
<evidence type="ECO:0000256" key="6">
    <source>
        <dbReference type="ARBA" id="ARBA00022840"/>
    </source>
</evidence>
<keyword evidence="5" id="KW-0418">Kinase</keyword>
<evidence type="ECO:0000256" key="4">
    <source>
        <dbReference type="ARBA" id="ARBA00022741"/>
    </source>
</evidence>
<keyword evidence="6" id="KW-0067">ATP-binding</keyword>
<dbReference type="GO" id="GO:0005524">
    <property type="term" value="F:ATP binding"/>
    <property type="evidence" value="ECO:0007669"/>
    <property type="project" value="UniProtKB-KW"/>
</dbReference>
<evidence type="ECO:0000259" key="7">
    <source>
        <dbReference type="PROSITE" id="PS50011"/>
    </source>
</evidence>
<evidence type="ECO:0000313" key="8">
    <source>
        <dbReference type="EMBL" id="MBA0844884.1"/>
    </source>
</evidence>
<dbReference type="InterPro" id="IPR011009">
    <property type="entry name" value="Kinase-like_dom_sf"/>
</dbReference>
<keyword evidence="2" id="KW-0723">Serine/threonine-protein kinase</keyword>
<dbReference type="SUPFAM" id="SSF56112">
    <property type="entry name" value="Protein kinase-like (PK-like)"/>
    <property type="match status" value="1"/>
</dbReference>
<gene>
    <name evidence="8" type="ORF">Goarm_023056</name>
</gene>
<evidence type="ECO:0000313" key="9">
    <source>
        <dbReference type="Proteomes" id="UP000593575"/>
    </source>
</evidence>
<dbReference type="InterPro" id="IPR000719">
    <property type="entry name" value="Prot_kinase_dom"/>
</dbReference>
<keyword evidence="4" id="KW-0547">Nucleotide-binding</keyword>
<evidence type="ECO:0000256" key="2">
    <source>
        <dbReference type="ARBA" id="ARBA00022527"/>
    </source>
</evidence>
<dbReference type="PANTHER" id="PTHR24349">
    <property type="entry name" value="SERINE/THREONINE-PROTEIN KINASE"/>
    <property type="match status" value="1"/>
</dbReference>
<dbReference type="PROSITE" id="PS50011">
    <property type="entry name" value="PROTEIN_KINASE_DOM"/>
    <property type="match status" value="1"/>
</dbReference>
<comment type="caution">
    <text evidence="8">The sequence shown here is derived from an EMBL/GenBank/DDBJ whole genome shotgun (WGS) entry which is preliminary data.</text>
</comment>
<protein>
    <recommendedName>
        <fullName evidence="7">Protein kinase domain-containing protein</fullName>
    </recommendedName>
</protein>
<dbReference type="EMBL" id="JABFAE010411015">
    <property type="protein sequence ID" value="MBA0844884.1"/>
    <property type="molecule type" value="Genomic_DNA"/>
</dbReference>
<evidence type="ECO:0000256" key="1">
    <source>
        <dbReference type="ARBA" id="ARBA00005354"/>
    </source>
</evidence>
<organism evidence="8 9">
    <name type="scientific">Gossypium armourianum</name>
    <dbReference type="NCBI Taxonomy" id="34283"/>
    <lineage>
        <taxon>Eukaryota</taxon>
        <taxon>Viridiplantae</taxon>
        <taxon>Streptophyta</taxon>
        <taxon>Embryophyta</taxon>
        <taxon>Tracheophyta</taxon>
        <taxon>Spermatophyta</taxon>
        <taxon>Magnoliopsida</taxon>
        <taxon>eudicotyledons</taxon>
        <taxon>Gunneridae</taxon>
        <taxon>Pentapetalae</taxon>
        <taxon>rosids</taxon>
        <taxon>malvids</taxon>
        <taxon>Malvales</taxon>
        <taxon>Malvaceae</taxon>
        <taxon>Malvoideae</taxon>
        <taxon>Gossypium</taxon>
    </lineage>
</organism>
<reference evidence="8 9" key="1">
    <citation type="journal article" date="2019" name="Genome Biol. Evol.">
        <title>Insights into the evolution of the New World diploid cottons (Gossypium, subgenus Houzingenia) based on genome sequencing.</title>
        <authorList>
            <person name="Grover C.E."/>
            <person name="Arick M.A. 2nd"/>
            <person name="Thrash A."/>
            <person name="Conover J.L."/>
            <person name="Sanders W.S."/>
            <person name="Peterson D.G."/>
            <person name="Frelichowski J.E."/>
            <person name="Scheffler J.A."/>
            <person name="Scheffler B.E."/>
            <person name="Wendel J.F."/>
        </authorList>
    </citation>
    <scope>NUCLEOTIDE SEQUENCE [LARGE SCALE GENOMIC DNA]</scope>
    <source>
        <strain evidence="8">6</strain>
        <tissue evidence="8">Leaf</tissue>
    </source>
</reference>
<dbReference type="Gene3D" id="1.10.510.10">
    <property type="entry name" value="Transferase(Phosphotransferase) domain 1"/>
    <property type="match status" value="1"/>
</dbReference>
<dbReference type="AlphaFoldDB" id="A0A7J9KEI7"/>
<accession>A0A7J9KEI7</accession>
<keyword evidence="3" id="KW-0808">Transferase</keyword>
<evidence type="ECO:0000256" key="5">
    <source>
        <dbReference type="ARBA" id="ARBA00022777"/>
    </source>
</evidence>
<evidence type="ECO:0000256" key="3">
    <source>
        <dbReference type="ARBA" id="ARBA00022679"/>
    </source>
</evidence>
<name>A0A7J9KEI7_9ROSI</name>
<sequence>MMGTYDTLLLAFDMENRVDKAGSLWNMVSHTHNRSISKWLFSRNYSSYYMAPEVLKRNYGPEVGVWSAGVIVYILLCGVPPFWAETEQGVAQAIIRFAIDFKKDPWPKVSDNAKDLVKKMLNPDPK</sequence>
<dbReference type="Pfam" id="PF00069">
    <property type="entry name" value="Pkinase"/>
    <property type="match status" value="1"/>
</dbReference>
<dbReference type="Proteomes" id="UP000593575">
    <property type="component" value="Unassembled WGS sequence"/>
</dbReference>
<feature type="domain" description="Protein kinase" evidence="7">
    <location>
        <begin position="1"/>
        <end position="126"/>
    </location>
</feature>
<dbReference type="InterPro" id="IPR050205">
    <property type="entry name" value="CDPK_Ser/Thr_kinases"/>
</dbReference>
<comment type="similarity">
    <text evidence="1">Belongs to the protein kinase superfamily. CAMK Ser/Thr protein kinase family. CaMK subfamily.</text>
</comment>
<keyword evidence="9" id="KW-1185">Reference proteome</keyword>
<proteinExistence type="inferred from homology"/>